<dbReference type="KEGG" id="pla:Plav_1052"/>
<dbReference type="SUPFAM" id="SSF53474">
    <property type="entry name" value="alpha/beta-Hydrolases"/>
    <property type="match status" value="1"/>
</dbReference>
<name>A7HRZ1_PARL1</name>
<evidence type="ECO:0000313" key="3">
    <source>
        <dbReference type="EMBL" id="ABS62674.1"/>
    </source>
</evidence>
<dbReference type="RefSeq" id="WP_012109930.1">
    <property type="nucleotide sequence ID" value="NC_009719.1"/>
</dbReference>
<protein>
    <submittedName>
        <fullName evidence="3">Phospholipase/Carboxylesterase</fullName>
    </submittedName>
</protein>
<gene>
    <name evidence="3" type="ordered locus">Plav_1052</name>
</gene>
<dbReference type="InterPro" id="IPR029058">
    <property type="entry name" value="AB_hydrolase_fold"/>
</dbReference>
<keyword evidence="1" id="KW-0732">Signal</keyword>
<dbReference type="STRING" id="402881.Plav_1052"/>
<keyword evidence="2" id="KW-0378">Hydrolase</keyword>
<dbReference type="GO" id="GO:0016787">
    <property type="term" value="F:hydrolase activity"/>
    <property type="evidence" value="ECO:0007669"/>
    <property type="project" value="UniProtKB-KW"/>
</dbReference>
<dbReference type="EMBL" id="CP000774">
    <property type="protein sequence ID" value="ABS62674.1"/>
    <property type="molecule type" value="Genomic_DNA"/>
</dbReference>
<dbReference type="OrthoDB" id="9764953at2"/>
<reference evidence="3 4" key="1">
    <citation type="journal article" date="2011" name="Stand. Genomic Sci.">
        <title>Complete genome sequence of Parvibaculum lavamentivorans type strain (DS-1(T)).</title>
        <authorList>
            <person name="Schleheck D."/>
            <person name="Weiss M."/>
            <person name="Pitluck S."/>
            <person name="Bruce D."/>
            <person name="Land M.L."/>
            <person name="Han S."/>
            <person name="Saunders E."/>
            <person name="Tapia R."/>
            <person name="Detter C."/>
            <person name="Brettin T."/>
            <person name="Han J."/>
            <person name="Woyke T."/>
            <person name="Goodwin L."/>
            <person name="Pennacchio L."/>
            <person name="Nolan M."/>
            <person name="Cook A.M."/>
            <person name="Kjelleberg S."/>
            <person name="Thomas T."/>
        </authorList>
    </citation>
    <scope>NUCLEOTIDE SEQUENCE [LARGE SCALE GENOMIC DNA]</scope>
    <source>
        <strain evidence="4">DS-1 / DSM 13023 / NCIMB 13966</strain>
    </source>
</reference>
<dbReference type="Gene3D" id="3.40.50.1820">
    <property type="entry name" value="alpha/beta hydrolase"/>
    <property type="match status" value="1"/>
</dbReference>
<accession>A7HRZ1</accession>
<dbReference type="eggNOG" id="COG0400">
    <property type="taxonomic scope" value="Bacteria"/>
</dbReference>
<dbReference type="PANTHER" id="PTHR43037:SF5">
    <property type="entry name" value="FERULOYL ESTERASE"/>
    <property type="match status" value="1"/>
</dbReference>
<keyword evidence="4" id="KW-1185">Reference proteome</keyword>
<proteinExistence type="predicted"/>
<evidence type="ECO:0000256" key="1">
    <source>
        <dbReference type="ARBA" id="ARBA00022729"/>
    </source>
</evidence>
<dbReference type="Proteomes" id="UP000006377">
    <property type="component" value="Chromosome"/>
</dbReference>
<dbReference type="HOGENOM" id="CLU_782198_0_0_5"/>
<organism evidence="3 4">
    <name type="scientific">Parvibaculum lavamentivorans (strain DS-1 / DSM 13023 / NCIMB 13966)</name>
    <dbReference type="NCBI Taxonomy" id="402881"/>
    <lineage>
        <taxon>Bacteria</taxon>
        <taxon>Pseudomonadati</taxon>
        <taxon>Pseudomonadota</taxon>
        <taxon>Alphaproteobacteria</taxon>
        <taxon>Hyphomicrobiales</taxon>
        <taxon>Parvibaculaceae</taxon>
        <taxon>Parvibaculum</taxon>
    </lineage>
</organism>
<evidence type="ECO:0000313" key="4">
    <source>
        <dbReference type="Proteomes" id="UP000006377"/>
    </source>
</evidence>
<evidence type="ECO:0000256" key="2">
    <source>
        <dbReference type="ARBA" id="ARBA00022801"/>
    </source>
</evidence>
<dbReference type="InterPro" id="IPR050955">
    <property type="entry name" value="Plant_Biomass_Hydrol_Est"/>
</dbReference>
<dbReference type="AlphaFoldDB" id="A7HRZ1"/>
<sequence length="365" mass="39391">MGETSSDELIDAVDALLPALLQAMEAVAFIGRHLHPPLIGNLVEQMEPVAARLAEARVAFDAAAWPEHLTAFAEHVREAADETERTFAGLRAAGDDPSAAGDTIFGTYRAMRHGPRAMEALYPVSAMLPPVSRFFLEGSARDDDALIAALAEGAGREGTGVHHFGNEKGQRGGFSLYVPETYDAARAHPLIVACHGGSGHGRGFLWTWLAEARSRGAILISPTSLDTTWSLMEPDQDRASLARMMAHVGERWHVDAGRILLTGMSDGGTFTYLAGLAGGLFTHLAPVSAAWHPMLLTMAAPTRLSRLPVYITHGALDWMFAADMARLAYSELSAAGADVTYQEIADLSHTYPREENARIMDWFLS</sequence>
<dbReference type="PANTHER" id="PTHR43037">
    <property type="entry name" value="UNNAMED PRODUCT-RELATED"/>
    <property type="match status" value="1"/>
</dbReference>